<feature type="domain" description="RRM" evidence="4">
    <location>
        <begin position="142"/>
        <end position="219"/>
    </location>
</feature>
<evidence type="ECO:0000259" key="4">
    <source>
        <dbReference type="PROSITE" id="PS50102"/>
    </source>
</evidence>
<evidence type="ECO:0000313" key="5">
    <source>
        <dbReference type="EMBL" id="ESE42186.1"/>
    </source>
</evidence>
<evidence type="ECO:0000313" key="6">
    <source>
        <dbReference type="Proteomes" id="UP000017548"/>
    </source>
</evidence>
<sequence length="232" mass="26433">MQGLFSTNRIVRRYFKHHVYFLSLSALLFDFKANFYLRNDNSRSIFRQRSSVKVNNSLPYDLLLTVIYHFLFHSESIYMQKSFLIVLVIAILGAIALSQFATTLPAYIAFVAGVIITTLVFKFVPETNQAQGADEQYVGPTMTLYVGNLPYRVHEGEVKVLFGEFGPVNSVRLVRDRKTGRRKGFGFVEMSEAGAQKAMVKLNDFNFQERTLKVREAKTQDSEAADRTGTDE</sequence>
<organism evidence="5 6">
    <name type="scientific">Shewanella decolorationis S12</name>
    <dbReference type="NCBI Taxonomy" id="1353536"/>
    <lineage>
        <taxon>Bacteria</taxon>
        <taxon>Pseudomonadati</taxon>
        <taxon>Pseudomonadota</taxon>
        <taxon>Gammaproteobacteria</taxon>
        <taxon>Alteromonadales</taxon>
        <taxon>Shewanellaceae</taxon>
        <taxon>Shewanella</taxon>
    </lineage>
</organism>
<dbReference type="PANTHER" id="PTHR23236">
    <property type="entry name" value="EUKARYOTIC TRANSLATION INITIATION FACTOR 4B/4H"/>
    <property type="match status" value="1"/>
</dbReference>
<protein>
    <submittedName>
        <fullName evidence="5">RNP-1-like RNA-binding protein</fullName>
    </submittedName>
</protein>
<dbReference type="PROSITE" id="PS50102">
    <property type="entry name" value="RRM"/>
    <property type="match status" value="1"/>
</dbReference>
<keyword evidence="3" id="KW-0812">Transmembrane</keyword>
<dbReference type="InterPro" id="IPR000504">
    <property type="entry name" value="RRM_dom"/>
</dbReference>
<feature type="transmembrane region" description="Helical" evidence="3">
    <location>
        <begin position="107"/>
        <end position="124"/>
    </location>
</feature>
<dbReference type="InterPro" id="IPR035979">
    <property type="entry name" value="RBD_domain_sf"/>
</dbReference>
<dbReference type="SMART" id="SM00360">
    <property type="entry name" value="RRM"/>
    <property type="match status" value="1"/>
</dbReference>
<keyword evidence="6" id="KW-1185">Reference proteome</keyword>
<dbReference type="Gene3D" id="3.30.70.330">
    <property type="match status" value="1"/>
</dbReference>
<evidence type="ECO:0000256" key="2">
    <source>
        <dbReference type="ARBA" id="ARBA00022884"/>
    </source>
</evidence>
<keyword evidence="2" id="KW-0694">RNA-binding</keyword>
<dbReference type="Proteomes" id="UP000017548">
    <property type="component" value="Unassembled WGS sequence"/>
</dbReference>
<dbReference type="SUPFAM" id="SSF54928">
    <property type="entry name" value="RNA-binding domain, RBD"/>
    <property type="match status" value="1"/>
</dbReference>
<dbReference type="Pfam" id="PF00076">
    <property type="entry name" value="RRM_1"/>
    <property type="match status" value="1"/>
</dbReference>
<reference evidence="5 6" key="1">
    <citation type="journal article" date="2013" name="Genome Announc.">
        <title>Draft Genome Sequence of Shewanella decolorationis S12, a Dye-Degrading Bacterium Isolated from a Wastewater Treatment Plant.</title>
        <authorList>
            <person name="Xu M."/>
            <person name="Fang Y."/>
            <person name="Liu J."/>
            <person name="Chen X."/>
            <person name="Sun G."/>
            <person name="Guo J."/>
            <person name="Hua Z."/>
            <person name="Tu Q."/>
            <person name="Wu L."/>
            <person name="Zhou J."/>
            <person name="Liu X."/>
        </authorList>
    </citation>
    <scope>NUCLEOTIDE SEQUENCE [LARGE SCALE GENOMIC DNA]</scope>
    <source>
        <strain evidence="5 6">S12</strain>
    </source>
</reference>
<keyword evidence="1" id="KW-0677">Repeat</keyword>
<keyword evidence="3" id="KW-0472">Membrane</keyword>
<dbReference type="PANTHER" id="PTHR23236:SF119">
    <property type="entry name" value="NUCLEAR RNA-BINDING PROTEIN SART-3"/>
    <property type="match status" value="1"/>
</dbReference>
<evidence type="ECO:0000256" key="1">
    <source>
        <dbReference type="ARBA" id="ARBA00022737"/>
    </source>
</evidence>
<gene>
    <name evidence="5" type="ORF">SHD_1101</name>
</gene>
<feature type="transmembrane region" description="Helical" evidence="3">
    <location>
        <begin position="84"/>
        <end position="101"/>
    </location>
</feature>
<accession>A0ABN0PPW6</accession>
<dbReference type="InterPro" id="IPR012677">
    <property type="entry name" value="Nucleotide-bd_a/b_plait_sf"/>
</dbReference>
<name>A0ABN0PPW6_9GAMM</name>
<proteinExistence type="predicted"/>
<evidence type="ECO:0000256" key="3">
    <source>
        <dbReference type="SAM" id="Phobius"/>
    </source>
</evidence>
<keyword evidence="3" id="KW-1133">Transmembrane helix</keyword>
<dbReference type="EMBL" id="AXZL01000054">
    <property type="protein sequence ID" value="ESE42186.1"/>
    <property type="molecule type" value="Genomic_DNA"/>
</dbReference>
<comment type="caution">
    <text evidence="5">The sequence shown here is derived from an EMBL/GenBank/DDBJ whole genome shotgun (WGS) entry which is preliminary data.</text>
</comment>